<dbReference type="InterPro" id="IPR007253">
    <property type="entry name" value="Cell_wall-bd_2"/>
</dbReference>
<evidence type="ECO:0000256" key="1">
    <source>
        <dbReference type="SAM" id="SignalP"/>
    </source>
</evidence>
<dbReference type="EMBL" id="FOZN01000001">
    <property type="protein sequence ID" value="SFR97590.1"/>
    <property type="molecule type" value="Genomic_DNA"/>
</dbReference>
<dbReference type="PANTHER" id="PTHR30032">
    <property type="entry name" value="N-ACETYLMURAMOYL-L-ALANINE AMIDASE-RELATED"/>
    <property type="match status" value="1"/>
</dbReference>
<dbReference type="Proteomes" id="UP000198506">
    <property type="component" value="Unassembled WGS sequence"/>
</dbReference>
<sequence length="530" mass="54690">MRALLAVGAALSLIATGLVTAAPSAEAVPTERIAGSNRFATSVEISRSLGETTGGVVYLANGLKFPDALSAGPVVAAEGGDLLLTAPNELPAIVAERIRELAPAEVVAVGSTASIADAVLDAAVAAAATASPQVERTRIGGANRVETSLELLERLRESGPVDAAWIVSGATFPDALVAASVAGRYREAVILDHHAPTRAGSDAWLARVGPEVRGLGLHVAGGEPSVSEADRLGLERAGAAWTFRYAGGNRYETARLINESIEEAPTSTRMLLATGQNFPDALAGAVLSSATGVPMYLSPNACHPAIGSMLRGEASRLGVRTVTGLGSAATLSDSVLQLARCTTPLREQIGQVYGRFPMQRHTGTGDATIDLGRDVRYGQVIVRFEGSGFQVVDALDAGGQHLDSLVGGLGSTGGTALIAPYGDSASVRRLRVTATGPWALELRDLTSAPILTTTASGQGPAVYLYDGPARTIRVDAEASGRFVGPRELHGHWQESSPLAPFPTFPATGQIHEGPVVLGVSARGSWSLQLR</sequence>
<protein>
    <submittedName>
        <fullName evidence="2">Cell wall binding repeat 2</fullName>
    </submittedName>
</protein>
<dbReference type="PANTHER" id="PTHR30032:SF1">
    <property type="entry name" value="N-ACETYLMURAMOYL-L-ALANINE AMIDASE LYTC"/>
    <property type="match status" value="1"/>
</dbReference>
<dbReference type="RefSeq" id="WP_177220182.1">
    <property type="nucleotide sequence ID" value="NZ_FOZN01000001.1"/>
</dbReference>
<gene>
    <name evidence="2" type="ORF">SAMN04487783_0119</name>
</gene>
<keyword evidence="3" id="KW-1185">Reference proteome</keyword>
<proteinExistence type="predicted"/>
<feature type="signal peptide" evidence="1">
    <location>
        <begin position="1"/>
        <end position="21"/>
    </location>
</feature>
<dbReference type="Pfam" id="PF04122">
    <property type="entry name" value="CW_binding_2"/>
    <property type="match status" value="3"/>
</dbReference>
<name>A0AA94KYD0_9MICO</name>
<reference evidence="2 3" key="1">
    <citation type="submission" date="2016-10" db="EMBL/GenBank/DDBJ databases">
        <authorList>
            <person name="Varghese N."/>
            <person name="Submissions S."/>
        </authorList>
    </citation>
    <scope>NUCLEOTIDE SEQUENCE [LARGE SCALE GENOMIC DNA]</scope>
    <source>
        <strain evidence="2 3">IAM 15147</strain>
    </source>
</reference>
<evidence type="ECO:0000313" key="2">
    <source>
        <dbReference type="EMBL" id="SFR97590.1"/>
    </source>
</evidence>
<keyword evidence="1" id="KW-0732">Signal</keyword>
<organism evidence="2 3">
    <name type="scientific">Agrococcus baldri</name>
    <dbReference type="NCBI Taxonomy" id="153730"/>
    <lineage>
        <taxon>Bacteria</taxon>
        <taxon>Bacillati</taxon>
        <taxon>Actinomycetota</taxon>
        <taxon>Actinomycetes</taxon>
        <taxon>Micrococcales</taxon>
        <taxon>Microbacteriaceae</taxon>
        <taxon>Agrococcus</taxon>
    </lineage>
</organism>
<comment type="caution">
    <text evidence="2">The sequence shown here is derived from an EMBL/GenBank/DDBJ whole genome shotgun (WGS) entry which is preliminary data.</text>
</comment>
<evidence type="ECO:0000313" key="3">
    <source>
        <dbReference type="Proteomes" id="UP000198506"/>
    </source>
</evidence>
<dbReference type="AlphaFoldDB" id="A0AA94KYD0"/>
<feature type="chain" id="PRO_5041644927" evidence="1">
    <location>
        <begin position="22"/>
        <end position="530"/>
    </location>
</feature>
<dbReference type="InterPro" id="IPR051922">
    <property type="entry name" value="Bact_Sporulation_Assoc"/>
</dbReference>
<accession>A0AA94KYD0</accession>